<evidence type="ECO:0000256" key="3">
    <source>
        <dbReference type="ARBA" id="ARBA00022741"/>
    </source>
</evidence>
<evidence type="ECO:0000313" key="8">
    <source>
        <dbReference type="Proteomes" id="UP000322530"/>
    </source>
</evidence>
<keyword evidence="2" id="KW-0808">Transferase</keyword>
<gene>
    <name evidence="7" type="ORF">KDI_42620</name>
</gene>
<evidence type="ECO:0000259" key="6">
    <source>
        <dbReference type="PROSITE" id="PS50011"/>
    </source>
</evidence>
<sequence>MTVNDELAGSMLGNYILEHNIGYHDSVSSVYLARQMFSVYQVAVKIIRPQPSRKDGFPLRFQHAISLMARLEHPNIMPVLDYSEYNQLAYFVMPYISNNRNTNNNLPASDLDVNYSHSTDVTTGHCNLEQRLRRQGRLSPQQTLSYLLQAASALDYAHSLGIVHGNLKPGNILFTANDQLLLTDFCISYQVAGHPDLDQPLRDAPYYMSPEMIRGEALAAASDIYQLGILLFQMLSGWVPFKAANVPGVIRQHLQEPLPSLHANDPALPFAIDAVLYKATAKSCEDRYASAGALARAFAEALEPPHPRRQSHHIDLVDDILAQMELCSPQCVLTSGPPAIPLAPLPVTPLETDPASAVTDFGFSTLHTQILPLPSTILRQPSFLRSLLLKSLSCLVILSLIVITCLQVFGAFAAPPDPSALPIAQGQALVLGYYADMRRQDYRSAYSLLDHSFQHRISYSQFMTEYQSVSLNSFIFKQTIERGPGAVNIEIMLHSQTSLAVRACPMPHSYMWNATLTRQQDGSWKIDQASLQQL</sequence>
<dbReference type="RefSeq" id="WP_149403567.1">
    <property type="nucleotide sequence ID" value="NZ_BIXY01000079.1"/>
</dbReference>
<proteinExistence type="predicted"/>
<evidence type="ECO:0000256" key="4">
    <source>
        <dbReference type="ARBA" id="ARBA00022777"/>
    </source>
</evidence>
<dbReference type="Gene3D" id="1.10.510.10">
    <property type="entry name" value="Transferase(Phosphotransferase) domain 1"/>
    <property type="match status" value="1"/>
</dbReference>
<organism evidence="7 8">
    <name type="scientific">Dictyobacter arantiisoli</name>
    <dbReference type="NCBI Taxonomy" id="2014874"/>
    <lineage>
        <taxon>Bacteria</taxon>
        <taxon>Bacillati</taxon>
        <taxon>Chloroflexota</taxon>
        <taxon>Ktedonobacteria</taxon>
        <taxon>Ktedonobacterales</taxon>
        <taxon>Dictyobacteraceae</taxon>
        <taxon>Dictyobacter</taxon>
    </lineage>
</organism>
<feature type="domain" description="Protein kinase" evidence="6">
    <location>
        <begin position="16"/>
        <end position="299"/>
    </location>
</feature>
<evidence type="ECO:0000256" key="5">
    <source>
        <dbReference type="ARBA" id="ARBA00022840"/>
    </source>
</evidence>
<comment type="caution">
    <text evidence="7">The sequence shown here is derived from an EMBL/GenBank/DDBJ whole genome shotgun (WGS) entry which is preliminary data.</text>
</comment>
<keyword evidence="8" id="KW-1185">Reference proteome</keyword>
<name>A0A5A5THK9_9CHLR</name>
<evidence type="ECO:0000256" key="1">
    <source>
        <dbReference type="ARBA" id="ARBA00012513"/>
    </source>
</evidence>
<dbReference type="Pfam" id="PF00069">
    <property type="entry name" value="Pkinase"/>
    <property type="match status" value="1"/>
</dbReference>
<dbReference type="Gene3D" id="3.30.200.20">
    <property type="entry name" value="Phosphorylase Kinase, domain 1"/>
    <property type="match status" value="1"/>
</dbReference>
<evidence type="ECO:0000256" key="2">
    <source>
        <dbReference type="ARBA" id="ARBA00022679"/>
    </source>
</evidence>
<dbReference type="PANTHER" id="PTHR43289">
    <property type="entry name" value="MITOGEN-ACTIVATED PROTEIN KINASE KINASE KINASE 20-RELATED"/>
    <property type="match status" value="1"/>
</dbReference>
<dbReference type="EMBL" id="BIXY01000079">
    <property type="protein sequence ID" value="GCF10698.1"/>
    <property type="molecule type" value="Genomic_DNA"/>
</dbReference>
<dbReference type="CDD" id="cd14014">
    <property type="entry name" value="STKc_PknB_like"/>
    <property type="match status" value="1"/>
</dbReference>
<dbReference type="AlphaFoldDB" id="A0A5A5THK9"/>
<protein>
    <recommendedName>
        <fullName evidence="1">non-specific serine/threonine protein kinase</fullName>
        <ecNumber evidence="1">2.7.11.1</ecNumber>
    </recommendedName>
</protein>
<dbReference type="InterPro" id="IPR011009">
    <property type="entry name" value="Kinase-like_dom_sf"/>
</dbReference>
<keyword evidence="4" id="KW-0418">Kinase</keyword>
<dbReference type="InterPro" id="IPR000719">
    <property type="entry name" value="Prot_kinase_dom"/>
</dbReference>
<dbReference type="GO" id="GO:0005524">
    <property type="term" value="F:ATP binding"/>
    <property type="evidence" value="ECO:0007669"/>
    <property type="project" value="UniProtKB-KW"/>
</dbReference>
<keyword evidence="5" id="KW-0067">ATP-binding</keyword>
<dbReference type="EC" id="2.7.11.1" evidence="1"/>
<dbReference type="SUPFAM" id="SSF56112">
    <property type="entry name" value="Protein kinase-like (PK-like)"/>
    <property type="match status" value="1"/>
</dbReference>
<evidence type="ECO:0000313" key="7">
    <source>
        <dbReference type="EMBL" id="GCF10698.1"/>
    </source>
</evidence>
<dbReference type="PROSITE" id="PS50011">
    <property type="entry name" value="PROTEIN_KINASE_DOM"/>
    <property type="match status" value="1"/>
</dbReference>
<keyword evidence="3" id="KW-0547">Nucleotide-binding</keyword>
<dbReference type="PANTHER" id="PTHR43289:SF6">
    <property type="entry name" value="SERINE_THREONINE-PROTEIN KINASE NEKL-3"/>
    <property type="match status" value="1"/>
</dbReference>
<accession>A0A5A5THK9</accession>
<dbReference type="Proteomes" id="UP000322530">
    <property type="component" value="Unassembled WGS sequence"/>
</dbReference>
<dbReference type="OrthoDB" id="143142at2"/>
<reference evidence="7 8" key="1">
    <citation type="submission" date="2019-01" db="EMBL/GenBank/DDBJ databases">
        <title>Draft genome sequence of Dictyobacter sp. Uno17.</title>
        <authorList>
            <person name="Wang C.M."/>
            <person name="Zheng Y."/>
            <person name="Sakai Y."/>
            <person name="Abe K."/>
            <person name="Yokota A."/>
            <person name="Yabe S."/>
        </authorList>
    </citation>
    <scope>NUCLEOTIDE SEQUENCE [LARGE SCALE GENOMIC DNA]</scope>
    <source>
        <strain evidence="7 8">Uno17</strain>
    </source>
</reference>
<dbReference type="GO" id="GO:0004674">
    <property type="term" value="F:protein serine/threonine kinase activity"/>
    <property type="evidence" value="ECO:0007669"/>
    <property type="project" value="UniProtKB-EC"/>
</dbReference>